<accession>C4GAR2</accession>
<dbReference type="Proteomes" id="UP000003494">
    <property type="component" value="Unassembled WGS sequence"/>
</dbReference>
<dbReference type="RefSeq" id="WP_006906024.1">
    <property type="nucleotide sequence ID" value="NZ_GG665866.1"/>
</dbReference>
<evidence type="ECO:0000313" key="3">
    <source>
        <dbReference type="Proteomes" id="UP000003494"/>
    </source>
</evidence>
<dbReference type="HOGENOM" id="CLU_2144142_0_0_9"/>
<feature type="compositionally biased region" description="Basic and acidic residues" evidence="1">
    <location>
        <begin position="93"/>
        <end position="112"/>
    </location>
</feature>
<keyword evidence="3" id="KW-1185">Reference proteome</keyword>
<feature type="region of interest" description="Disordered" evidence="1">
    <location>
        <begin position="88"/>
        <end position="112"/>
    </location>
</feature>
<organism evidence="2 3">
    <name type="scientific">Shuttleworthella satelles DSM 14600</name>
    <dbReference type="NCBI Taxonomy" id="626523"/>
    <lineage>
        <taxon>Bacteria</taxon>
        <taxon>Bacillati</taxon>
        <taxon>Bacillota</taxon>
        <taxon>Clostridia</taxon>
        <taxon>Lachnospirales</taxon>
        <taxon>Lachnospiraceae</taxon>
        <taxon>Shuttleworthella</taxon>
    </lineage>
</organism>
<name>C4GAR2_9FIRM</name>
<gene>
    <name evidence="2" type="ORF">GCWU000342_01013</name>
</gene>
<sequence>MIEPAILVALASLIGTVVFGILTAVHNNGGDVREEIEKARLEAARGAKIETALQNIQKDTTEIKEDQKAFRSTVADISNRLLTVEQSAKSAHHRIDEIVHKDRREEKENDNA</sequence>
<evidence type="ECO:0000256" key="1">
    <source>
        <dbReference type="SAM" id="MobiDB-lite"/>
    </source>
</evidence>
<protein>
    <submittedName>
        <fullName evidence="2">Uncharacterized protein</fullName>
    </submittedName>
</protein>
<dbReference type="AlphaFoldDB" id="C4GAR2"/>
<reference evidence="2" key="1">
    <citation type="submission" date="2009-04" db="EMBL/GenBank/DDBJ databases">
        <authorList>
            <person name="Weinstock G."/>
            <person name="Sodergren E."/>
            <person name="Clifton S."/>
            <person name="Fulton L."/>
            <person name="Fulton B."/>
            <person name="Courtney L."/>
            <person name="Fronick C."/>
            <person name="Harrison M."/>
            <person name="Strong C."/>
            <person name="Farmer C."/>
            <person name="Delahaunty K."/>
            <person name="Markovic C."/>
            <person name="Hall O."/>
            <person name="Minx P."/>
            <person name="Tomlinson C."/>
            <person name="Mitreva M."/>
            <person name="Nelson J."/>
            <person name="Hou S."/>
            <person name="Wollam A."/>
            <person name="Pepin K.H."/>
            <person name="Johnson M."/>
            <person name="Bhonagiri V."/>
            <person name="Nash W.E."/>
            <person name="Warren W."/>
            <person name="Chinwalla A."/>
            <person name="Mardis E.R."/>
            <person name="Wilson R.K."/>
        </authorList>
    </citation>
    <scope>NUCLEOTIDE SEQUENCE [LARGE SCALE GENOMIC DNA]</scope>
    <source>
        <strain evidence="2">DSM 14600</strain>
    </source>
</reference>
<evidence type="ECO:0000313" key="2">
    <source>
        <dbReference type="EMBL" id="EEP28205.1"/>
    </source>
</evidence>
<dbReference type="EMBL" id="ACIP02000002">
    <property type="protein sequence ID" value="EEP28205.1"/>
    <property type="molecule type" value="Genomic_DNA"/>
</dbReference>
<proteinExistence type="predicted"/>
<comment type="caution">
    <text evidence="2">The sequence shown here is derived from an EMBL/GenBank/DDBJ whole genome shotgun (WGS) entry which is preliminary data.</text>
</comment>
<dbReference type="STRING" id="626523.GCWU000342_01013"/>